<evidence type="ECO:0000256" key="1">
    <source>
        <dbReference type="ARBA" id="ARBA00004651"/>
    </source>
</evidence>
<dbReference type="Pfam" id="PF00528">
    <property type="entry name" value="BPD_transp_1"/>
    <property type="match status" value="1"/>
</dbReference>
<dbReference type="AlphaFoldDB" id="A0A917WDW9"/>
<feature type="transmembrane region" description="Helical" evidence="7">
    <location>
        <begin position="12"/>
        <end position="32"/>
    </location>
</feature>
<feature type="transmembrane region" description="Helical" evidence="7">
    <location>
        <begin position="139"/>
        <end position="160"/>
    </location>
</feature>
<dbReference type="InterPro" id="IPR000515">
    <property type="entry name" value="MetI-like"/>
</dbReference>
<evidence type="ECO:0000259" key="8">
    <source>
        <dbReference type="PROSITE" id="PS50928"/>
    </source>
</evidence>
<accession>A0A917WDW9</accession>
<comment type="caution">
    <text evidence="9">The sequence shown here is derived from an EMBL/GenBank/DDBJ whole genome shotgun (WGS) entry which is preliminary data.</text>
</comment>
<keyword evidence="10" id="KW-1185">Reference proteome</keyword>
<evidence type="ECO:0000256" key="2">
    <source>
        <dbReference type="ARBA" id="ARBA00022448"/>
    </source>
</evidence>
<comment type="subcellular location">
    <subcellularLocation>
        <location evidence="1 7">Cell membrane</location>
        <topology evidence="1 7">Multi-pass membrane protein</topology>
    </subcellularLocation>
</comment>
<feature type="transmembrane region" description="Helical" evidence="7">
    <location>
        <begin position="241"/>
        <end position="260"/>
    </location>
</feature>
<keyword evidence="6 7" id="KW-0472">Membrane</keyword>
<dbReference type="CDD" id="cd06261">
    <property type="entry name" value="TM_PBP2"/>
    <property type="match status" value="1"/>
</dbReference>
<dbReference type="PANTHER" id="PTHR43744">
    <property type="entry name" value="ABC TRANSPORTER PERMEASE PROTEIN MG189-RELATED-RELATED"/>
    <property type="match status" value="1"/>
</dbReference>
<keyword evidence="2 7" id="KW-0813">Transport</keyword>
<keyword evidence="5 7" id="KW-1133">Transmembrane helix</keyword>
<dbReference type="RefSeq" id="WP_188941147.1">
    <property type="nucleotide sequence ID" value="NZ_BMNA01000003.1"/>
</dbReference>
<dbReference type="Gene3D" id="1.10.3720.10">
    <property type="entry name" value="MetI-like"/>
    <property type="match status" value="1"/>
</dbReference>
<comment type="similarity">
    <text evidence="7">Belongs to the binding-protein-dependent transport system permease family.</text>
</comment>
<keyword evidence="3" id="KW-1003">Cell membrane</keyword>
<reference evidence="9" key="2">
    <citation type="submission" date="2020-09" db="EMBL/GenBank/DDBJ databases">
        <authorList>
            <person name="Sun Q."/>
            <person name="Zhou Y."/>
        </authorList>
    </citation>
    <scope>NUCLEOTIDE SEQUENCE</scope>
    <source>
        <strain evidence="9">CGMCC 4.7308</strain>
    </source>
</reference>
<protein>
    <submittedName>
        <fullName evidence="9">Sugar ABC transporter permease</fullName>
    </submittedName>
</protein>
<dbReference type="SUPFAM" id="SSF161098">
    <property type="entry name" value="MetI-like"/>
    <property type="match status" value="1"/>
</dbReference>
<gene>
    <name evidence="9" type="primary">lacG</name>
    <name evidence="9" type="ORF">GCM10011594_17660</name>
</gene>
<dbReference type="InterPro" id="IPR035906">
    <property type="entry name" value="MetI-like_sf"/>
</dbReference>
<feature type="domain" description="ABC transmembrane type-1" evidence="8">
    <location>
        <begin position="71"/>
        <end position="260"/>
    </location>
</feature>
<dbReference type="EMBL" id="BMNA01000003">
    <property type="protein sequence ID" value="GGL98208.1"/>
    <property type="molecule type" value="Genomic_DNA"/>
</dbReference>
<feature type="transmembrane region" description="Helical" evidence="7">
    <location>
        <begin position="181"/>
        <end position="203"/>
    </location>
</feature>
<dbReference type="PANTHER" id="PTHR43744:SF12">
    <property type="entry name" value="ABC TRANSPORTER PERMEASE PROTEIN MG189-RELATED"/>
    <property type="match status" value="1"/>
</dbReference>
<feature type="transmembrane region" description="Helical" evidence="7">
    <location>
        <begin position="106"/>
        <end position="127"/>
    </location>
</feature>
<name>A0A917WDW9_9ACTN</name>
<dbReference type="PROSITE" id="PS50928">
    <property type="entry name" value="ABC_TM1"/>
    <property type="match status" value="1"/>
</dbReference>
<feature type="transmembrane region" description="Helical" evidence="7">
    <location>
        <begin position="70"/>
        <end position="94"/>
    </location>
</feature>
<evidence type="ECO:0000256" key="7">
    <source>
        <dbReference type="RuleBase" id="RU363032"/>
    </source>
</evidence>
<dbReference type="GO" id="GO:0055085">
    <property type="term" value="P:transmembrane transport"/>
    <property type="evidence" value="ECO:0007669"/>
    <property type="project" value="InterPro"/>
</dbReference>
<reference evidence="9" key="1">
    <citation type="journal article" date="2014" name="Int. J. Syst. Evol. Microbiol.">
        <title>Complete genome sequence of Corynebacterium casei LMG S-19264T (=DSM 44701T), isolated from a smear-ripened cheese.</title>
        <authorList>
            <consortium name="US DOE Joint Genome Institute (JGI-PGF)"/>
            <person name="Walter F."/>
            <person name="Albersmeier A."/>
            <person name="Kalinowski J."/>
            <person name="Ruckert C."/>
        </authorList>
    </citation>
    <scope>NUCLEOTIDE SEQUENCE</scope>
    <source>
        <strain evidence="9">CGMCC 4.7308</strain>
    </source>
</reference>
<evidence type="ECO:0000256" key="6">
    <source>
        <dbReference type="ARBA" id="ARBA00023136"/>
    </source>
</evidence>
<sequence length="274" mass="30175">MPLHHRLASAATYVLLVAGSLVMLGPLLWMLAASFKSIPEILAFPPTLLPKSFDPRNYRQVFEQADFLRYFLNSTVIAAITVVSVLVTSSLAGYAFAKFTFPGRNVLFVLVLATLMIPFQVRVIPLYVLAGDLHLLNTYAGMVLPSLVDAFGIFLMRQFLTAVPSELIEVARVDGAGELRIFFRIVLPLAKPALSALAIFTLVSSWESFLWPLLVASSPDMYTLPLGLAQFAGRYLSRTDLQMAASTLTVIPLLVAFLIMQRRFIEGLATTGFK</sequence>
<evidence type="ECO:0000256" key="5">
    <source>
        <dbReference type="ARBA" id="ARBA00022989"/>
    </source>
</evidence>
<evidence type="ECO:0000256" key="4">
    <source>
        <dbReference type="ARBA" id="ARBA00022692"/>
    </source>
</evidence>
<evidence type="ECO:0000313" key="10">
    <source>
        <dbReference type="Proteomes" id="UP000655208"/>
    </source>
</evidence>
<dbReference type="Proteomes" id="UP000655208">
    <property type="component" value="Unassembled WGS sequence"/>
</dbReference>
<evidence type="ECO:0000256" key="3">
    <source>
        <dbReference type="ARBA" id="ARBA00022475"/>
    </source>
</evidence>
<dbReference type="GO" id="GO:0005886">
    <property type="term" value="C:plasma membrane"/>
    <property type="evidence" value="ECO:0007669"/>
    <property type="project" value="UniProtKB-SubCell"/>
</dbReference>
<evidence type="ECO:0000313" key="9">
    <source>
        <dbReference type="EMBL" id="GGL98208.1"/>
    </source>
</evidence>
<proteinExistence type="inferred from homology"/>
<organism evidence="9 10">
    <name type="scientific">Nakamurella endophytica</name>
    <dbReference type="NCBI Taxonomy" id="1748367"/>
    <lineage>
        <taxon>Bacteria</taxon>
        <taxon>Bacillati</taxon>
        <taxon>Actinomycetota</taxon>
        <taxon>Actinomycetes</taxon>
        <taxon>Nakamurellales</taxon>
        <taxon>Nakamurellaceae</taxon>
        <taxon>Nakamurella</taxon>
    </lineage>
</organism>
<keyword evidence="4 7" id="KW-0812">Transmembrane</keyword>